<evidence type="ECO:0000313" key="3">
    <source>
        <dbReference type="Proteomes" id="UP001208570"/>
    </source>
</evidence>
<reference evidence="2" key="1">
    <citation type="journal article" date="2023" name="Mol. Biol. Evol.">
        <title>Third-Generation Sequencing Reveals the Adaptive Role of the Epigenome in Three Deep-Sea Polychaetes.</title>
        <authorList>
            <person name="Perez M."/>
            <person name="Aroh O."/>
            <person name="Sun Y."/>
            <person name="Lan Y."/>
            <person name="Juniper S.K."/>
            <person name="Young C.R."/>
            <person name="Angers B."/>
            <person name="Qian P.Y."/>
        </authorList>
    </citation>
    <scope>NUCLEOTIDE SEQUENCE</scope>
    <source>
        <strain evidence="2">P08H-3</strain>
    </source>
</reference>
<keyword evidence="3" id="KW-1185">Reference proteome</keyword>
<evidence type="ECO:0000256" key="1">
    <source>
        <dbReference type="SAM" id="MobiDB-lite"/>
    </source>
</evidence>
<comment type="caution">
    <text evidence="2">The sequence shown here is derived from an EMBL/GenBank/DDBJ whole genome shotgun (WGS) entry which is preliminary data.</text>
</comment>
<evidence type="ECO:0000313" key="2">
    <source>
        <dbReference type="EMBL" id="KAK2164550.1"/>
    </source>
</evidence>
<sequence>MIHVNIHNNWRQQEINSHRSFDWFHAKDEDLINRENGRNIRDVVNITSHTDTSNKQHHPRHQHSRRMRENQIMNNKLLQTLVSMKFSYQHGYRPESYLNITETNFPRLEENCTTIYIFLSKARNMKFVSRKANELNCKNGDLTRMFRTLENFGNVDYTRENYRARSMRKWRHLVCRLYLTYMSCLKEMTSSPNDIHLPKSHTEYMEINIGEDKTEKRQTLFVIKEAVHVSDSSHIDFLNLMIGYDSDYTDDYQIWFY</sequence>
<dbReference type="Proteomes" id="UP001208570">
    <property type="component" value="Unassembled WGS sequence"/>
</dbReference>
<feature type="region of interest" description="Disordered" evidence="1">
    <location>
        <begin position="45"/>
        <end position="67"/>
    </location>
</feature>
<gene>
    <name evidence="2" type="ORF">LSH36_62g06011</name>
</gene>
<dbReference type="AlphaFoldDB" id="A0AAD9K5T3"/>
<protein>
    <submittedName>
        <fullName evidence="2">Uncharacterized protein</fullName>
    </submittedName>
</protein>
<feature type="compositionally biased region" description="Basic residues" evidence="1">
    <location>
        <begin position="55"/>
        <end position="66"/>
    </location>
</feature>
<dbReference type="EMBL" id="JAODUP010000062">
    <property type="protein sequence ID" value="KAK2164550.1"/>
    <property type="molecule type" value="Genomic_DNA"/>
</dbReference>
<proteinExistence type="predicted"/>
<name>A0AAD9K5T3_9ANNE</name>
<organism evidence="2 3">
    <name type="scientific">Paralvinella palmiformis</name>
    <dbReference type="NCBI Taxonomy" id="53620"/>
    <lineage>
        <taxon>Eukaryota</taxon>
        <taxon>Metazoa</taxon>
        <taxon>Spiralia</taxon>
        <taxon>Lophotrochozoa</taxon>
        <taxon>Annelida</taxon>
        <taxon>Polychaeta</taxon>
        <taxon>Sedentaria</taxon>
        <taxon>Canalipalpata</taxon>
        <taxon>Terebellida</taxon>
        <taxon>Terebelliformia</taxon>
        <taxon>Alvinellidae</taxon>
        <taxon>Paralvinella</taxon>
    </lineage>
</organism>
<accession>A0AAD9K5T3</accession>